<evidence type="ECO:0000256" key="1">
    <source>
        <dbReference type="ARBA" id="ARBA00009947"/>
    </source>
</evidence>
<dbReference type="Gene3D" id="3.30.1120.90">
    <property type="entry name" value="Nucleosome assembly protein"/>
    <property type="match status" value="1"/>
</dbReference>
<evidence type="ECO:0000313" key="6">
    <source>
        <dbReference type="EMBL" id="RRT40632.1"/>
    </source>
</evidence>
<dbReference type="SUPFAM" id="SSF143113">
    <property type="entry name" value="NAP-like"/>
    <property type="match status" value="1"/>
</dbReference>
<dbReference type="GO" id="GO:0000724">
    <property type="term" value="P:double-strand break repair via homologous recombination"/>
    <property type="evidence" value="ECO:0007669"/>
    <property type="project" value="UniProtKB-ARBA"/>
</dbReference>
<reference evidence="6 7" key="1">
    <citation type="journal article" date="2014" name="Agronomy (Basel)">
        <title>A Draft Genome Sequence for Ensete ventricosum, the Drought-Tolerant Tree Against Hunger.</title>
        <authorList>
            <person name="Harrison J."/>
            <person name="Moore K.A."/>
            <person name="Paszkiewicz K."/>
            <person name="Jones T."/>
            <person name="Grant M."/>
            <person name="Ambacheew D."/>
            <person name="Muzemil S."/>
            <person name="Studholme D.J."/>
        </authorList>
    </citation>
    <scope>NUCLEOTIDE SEQUENCE [LARGE SCALE GENOMIC DNA]</scope>
</reference>
<dbReference type="Pfam" id="PF00956">
    <property type="entry name" value="NAP"/>
    <property type="match status" value="1"/>
</dbReference>
<protein>
    <submittedName>
        <fullName evidence="6">Uncharacterized protein</fullName>
    </submittedName>
</protein>
<evidence type="ECO:0000256" key="2">
    <source>
        <dbReference type="ARBA" id="ARBA00023054"/>
    </source>
</evidence>
<dbReference type="EMBL" id="AMZH03019229">
    <property type="protein sequence ID" value="RRT40632.1"/>
    <property type="molecule type" value="Genomic_DNA"/>
</dbReference>
<proteinExistence type="inferred from homology"/>
<dbReference type="GO" id="GO:0005634">
    <property type="term" value="C:nucleus"/>
    <property type="evidence" value="ECO:0007669"/>
    <property type="project" value="InterPro"/>
</dbReference>
<comment type="similarity">
    <text evidence="1 4">Belongs to the nucleosome assembly protein (NAP) family.</text>
</comment>
<dbReference type="InterPro" id="IPR037231">
    <property type="entry name" value="NAP-like_sf"/>
</dbReference>
<dbReference type="GO" id="GO:0042393">
    <property type="term" value="F:histone binding"/>
    <property type="evidence" value="ECO:0007669"/>
    <property type="project" value="UniProtKB-ARBA"/>
</dbReference>
<keyword evidence="3" id="KW-0143">Chaperone</keyword>
<gene>
    <name evidence="6" type="ORF">B296_00021417</name>
</gene>
<dbReference type="PANTHER" id="PTHR11875">
    <property type="entry name" value="TESTIS-SPECIFIC Y-ENCODED PROTEIN"/>
    <property type="match status" value="1"/>
</dbReference>
<organism evidence="6 7">
    <name type="scientific">Ensete ventricosum</name>
    <name type="common">Abyssinian banana</name>
    <name type="synonym">Musa ensete</name>
    <dbReference type="NCBI Taxonomy" id="4639"/>
    <lineage>
        <taxon>Eukaryota</taxon>
        <taxon>Viridiplantae</taxon>
        <taxon>Streptophyta</taxon>
        <taxon>Embryophyta</taxon>
        <taxon>Tracheophyta</taxon>
        <taxon>Spermatophyta</taxon>
        <taxon>Magnoliopsida</taxon>
        <taxon>Liliopsida</taxon>
        <taxon>Zingiberales</taxon>
        <taxon>Musaceae</taxon>
        <taxon>Ensete</taxon>
    </lineage>
</organism>
<sequence>GFRLRLLLISIKEEEEEQRRRRRRRQRRATMSSDKQQDGLNLADLGSGPPFPLKPHLLPLGLFRPVCVLLYLLESYAGALSMCSSECGGSSWPCRCFEGAIMGLPLCNKLHSLAGKHTDVLETLSPAVRKRVEVLREIQIQERDEEALKYLKDIKWCRIEDPKGFKLEFFFNPNPFFKNDVLTKTYHVIGEDEPILEKAIG</sequence>
<comment type="caution">
    <text evidence="6">The sequence shown here is derived from an EMBL/GenBank/DDBJ whole genome shotgun (WGS) entry which is preliminary data.</text>
</comment>
<evidence type="ECO:0000256" key="4">
    <source>
        <dbReference type="RuleBase" id="RU003876"/>
    </source>
</evidence>
<evidence type="ECO:0000256" key="5">
    <source>
        <dbReference type="SAM" id="MobiDB-lite"/>
    </source>
</evidence>
<accession>A0A426XMG7</accession>
<dbReference type="AlphaFoldDB" id="A0A426XMG7"/>
<evidence type="ECO:0000256" key="3">
    <source>
        <dbReference type="ARBA" id="ARBA00023186"/>
    </source>
</evidence>
<dbReference type="GO" id="GO:0006334">
    <property type="term" value="P:nucleosome assembly"/>
    <property type="evidence" value="ECO:0007669"/>
    <property type="project" value="InterPro"/>
</dbReference>
<dbReference type="InterPro" id="IPR002164">
    <property type="entry name" value="NAP_family"/>
</dbReference>
<dbReference type="Proteomes" id="UP000287651">
    <property type="component" value="Unassembled WGS sequence"/>
</dbReference>
<evidence type="ECO:0000313" key="7">
    <source>
        <dbReference type="Proteomes" id="UP000287651"/>
    </source>
</evidence>
<feature type="non-terminal residue" evidence="6">
    <location>
        <position position="1"/>
    </location>
</feature>
<keyword evidence="2" id="KW-0175">Coiled coil</keyword>
<feature type="region of interest" description="Disordered" evidence="5">
    <location>
        <begin position="18"/>
        <end position="44"/>
    </location>
</feature>
<name>A0A426XMG7_ENSVE</name>